<evidence type="ECO:0000256" key="1">
    <source>
        <dbReference type="ARBA" id="ARBA00001974"/>
    </source>
</evidence>
<dbReference type="NCBIfam" id="NF010480">
    <property type="entry name" value="PRK13905.1"/>
    <property type="match status" value="1"/>
</dbReference>
<evidence type="ECO:0000256" key="2">
    <source>
        <dbReference type="ARBA" id="ARBA00003921"/>
    </source>
</evidence>
<dbReference type="InterPro" id="IPR003170">
    <property type="entry name" value="MurB"/>
</dbReference>
<sequence>MTADAPFQHIRGRLKAHAPLATRSWFRTGGAADWLFVPQDAEDLATALRQCPSDLPVTVLGACSNVILRDGGLPGLTIRLAGGFANIEADGDGLIVGAAALDSSVAETAARAGMAGFAFLSTIPGSIGGAVCMNAGAYGGDISTLLDWVEILTHEGTLQRLPASALNMQYRHTSLPEGSIVLRARLKAHGDEDPAVIQQKMQEMRASREASQPLRARTGGSTFRNPEGHKAWELIDAAGCRGLRHGGAQISEKHCNFMLNTGNATSTELEKLGEMVRSRVLDKSGIALHWEIKRLGRPLPSVSSSS</sequence>
<evidence type="ECO:0000256" key="18">
    <source>
        <dbReference type="ARBA" id="ARBA00048914"/>
    </source>
</evidence>
<evidence type="ECO:0000313" key="23">
    <source>
        <dbReference type="Proteomes" id="UP000200980"/>
    </source>
</evidence>
<dbReference type="SUPFAM" id="SSF56194">
    <property type="entry name" value="Uridine diphospho-N-Acetylenolpyruvylglucosamine reductase, MurB, C-terminal domain"/>
    <property type="match status" value="1"/>
</dbReference>
<keyword evidence="8 19" id="KW-0132">Cell division</keyword>
<evidence type="ECO:0000256" key="3">
    <source>
        <dbReference type="ARBA" id="ARBA00004496"/>
    </source>
</evidence>
<evidence type="ECO:0000256" key="17">
    <source>
        <dbReference type="ARBA" id="ARBA00031026"/>
    </source>
</evidence>
<accession>A0A1S8GS82</accession>
<evidence type="ECO:0000313" key="22">
    <source>
        <dbReference type="EMBL" id="OOL19906.1"/>
    </source>
</evidence>
<feature type="domain" description="FAD-binding PCMH-type" evidence="21">
    <location>
        <begin position="27"/>
        <end position="191"/>
    </location>
</feature>
<keyword evidence="9 19" id="KW-0285">Flavoprotein</keyword>
<dbReference type="InterPro" id="IPR016166">
    <property type="entry name" value="FAD-bd_PCMH"/>
</dbReference>
<dbReference type="Gene3D" id="3.30.465.10">
    <property type="match status" value="1"/>
</dbReference>
<evidence type="ECO:0000256" key="20">
    <source>
        <dbReference type="SAM" id="MobiDB-lite"/>
    </source>
</evidence>
<dbReference type="PROSITE" id="PS51387">
    <property type="entry name" value="FAD_PCMH"/>
    <property type="match status" value="1"/>
</dbReference>
<dbReference type="InterPro" id="IPR006094">
    <property type="entry name" value="Oxid_FAD_bind_N"/>
</dbReference>
<keyword evidence="14 19" id="KW-0560">Oxidoreductase</keyword>
<comment type="similarity">
    <text evidence="19">Belongs to the MurB family.</text>
</comment>
<evidence type="ECO:0000256" key="10">
    <source>
        <dbReference type="ARBA" id="ARBA00022827"/>
    </source>
</evidence>
<dbReference type="GO" id="GO:0008762">
    <property type="term" value="F:UDP-N-acetylmuramate dehydrogenase activity"/>
    <property type="evidence" value="ECO:0007669"/>
    <property type="project" value="UniProtKB-UniRule"/>
</dbReference>
<evidence type="ECO:0000256" key="14">
    <source>
        <dbReference type="ARBA" id="ARBA00023002"/>
    </source>
</evidence>
<proteinExistence type="inferred from homology"/>
<dbReference type="InterPro" id="IPR016169">
    <property type="entry name" value="FAD-bd_PCMH_sub2"/>
</dbReference>
<feature type="active site" description="Proton donor" evidence="19">
    <location>
        <position position="221"/>
    </location>
</feature>
<dbReference type="EC" id="1.3.1.98" evidence="5 19"/>
<evidence type="ECO:0000256" key="11">
    <source>
        <dbReference type="ARBA" id="ARBA00022857"/>
    </source>
</evidence>
<dbReference type="Gene3D" id="3.90.78.10">
    <property type="entry name" value="UDP-N-acetylenolpyruvoylglucosamine reductase, C-terminal domain"/>
    <property type="match status" value="1"/>
</dbReference>
<evidence type="ECO:0000256" key="4">
    <source>
        <dbReference type="ARBA" id="ARBA00004752"/>
    </source>
</evidence>
<keyword evidence="7 19" id="KW-0963">Cytoplasm</keyword>
<keyword evidence="11 19" id="KW-0521">NADP</keyword>
<evidence type="ECO:0000256" key="16">
    <source>
        <dbReference type="ARBA" id="ARBA00023316"/>
    </source>
</evidence>
<keyword evidence="10 19" id="KW-0274">FAD</keyword>
<dbReference type="AlphaFoldDB" id="A0A1S8GS82"/>
<keyword evidence="13 19" id="KW-0573">Peptidoglycan synthesis</keyword>
<evidence type="ECO:0000256" key="5">
    <source>
        <dbReference type="ARBA" id="ARBA00012518"/>
    </source>
</evidence>
<dbReference type="GO" id="GO:0051301">
    <property type="term" value="P:cell division"/>
    <property type="evidence" value="ECO:0007669"/>
    <property type="project" value="UniProtKB-KW"/>
</dbReference>
<dbReference type="Pfam" id="PF02873">
    <property type="entry name" value="MurB_C"/>
    <property type="match status" value="1"/>
</dbReference>
<keyword evidence="12 19" id="KW-0133">Cell shape</keyword>
<comment type="function">
    <text evidence="2 19">Cell wall formation.</text>
</comment>
<dbReference type="InterPro" id="IPR036318">
    <property type="entry name" value="FAD-bd_PCMH-like_sf"/>
</dbReference>
<evidence type="ECO:0000259" key="21">
    <source>
        <dbReference type="PROSITE" id="PS51387"/>
    </source>
</evidence>
<dbReference type="PANTHER" id="PTHR21071:SF4">
    <property type="entry name" value="UDP-N-ACETYLENOLPYRUVOYLGLUCOSAMINE REDUCTASE"/>
    <property type="match status" value="1"/>
</dbReference>
<dbReference type="InterPro" id="IPR016167">
    <property type="entry name" value="FAD-bd_PCMH_sub1"/>
</dbReference>
<feature type="active site" evidence="19">
    <location>
        <position position="291"/>
    </location>
</feature>
<evidence type="ECO:0000256" key="7">
    <source>
        <dbReference type="ARBA" id="ARBA00022490"/>
    </source>
</evidence>
<comment type="pathway">
    <text evidence="4 19">Cell wall biogenesis; peptidoglycan biosynthesis.</text>
</comment>
<dbReference type="Pfam" id="PF01565">
    <property type="entry name" value="FAD_binding_4"/>
    <property type="match status" value="1"/>
</dbReference>
<dbReference type="InterPro" id="IPR036635">
    <property type="entry name" value="MurB_C_sf"/>
</dbReference>
<evidence type="ECO:0000256" key="15">
    <source>
        <dbReference type="ARBA" id="ARBA00023306"/>
    </source>
</evidence>
<feature type="region of interest" description="Disordered" evidence="20">
    <location>
        <begin position="206"/>
        <end position="227"/>
    </location>
</feature>
<keyword evidence="15 19" id="KW-0131">Cell cycle</keyword>
<dbReference type="OrthoDB" id="9804753at2"/>
<dbReference type="UniPathway" id="UPA00219"/>
<organism evidence="22 23">
    <name type="scientific">Bombella intestini</name>
    <dbReference type="NCBI Taxonomy" id="1539051"/>
    <lineage>
        <taxon>Bacteria</taxon>
        <taxon>Pseudomonadati</taxon>
        <taxon>Pseudomonadota</taxon>
        <taxon>Alphaproteobacteria</taxon>
        <taxon>Acetobacterales</taxon>
        <taxon>Acetobacteraceae</taxon>
        <taxon>Bombella</taxon>
    </lineage>
</organism>
<evidence type="ECO:0000256" key="8">
    <source>
        <dbReference type="ARBA" id="ARBA00022618"/>
    </source>
</evidence>
<evidence type="ECO:0000256" key="9">
    <source>
        <dbReference type="ARBA" id="ARBA00022630"/>
    </source>
</evidence>
<dbReference type="GO" id="GO:0071555">
    <property type="term" value="P:cell wall organization"/>
    <property type="evidence" value="ECO:0007669"/>
    <property type="project" value="UniProtKB-KW"/>
</dbReference>
<comment type="subcellular location">
    <subcellularLocation>
        <location evidence="3 19">Cytoplasm</location>
    </subcellularLocation>
</comment>
<protein>
    <recommendedName>
        <fullName evidence="6 19">UDP-N-acetylenolpyruvoylglucosamine reductase</fullName>
        <ecNumber evidence="5 19">1.3.1.98</ecNumber>
    </recommendedName>
    <alternativeName>
        <fullName evidence="17 19">UDP-N-acetylmuramate dehydrogenase</fullName>
    </alternativeName>
</protein>
<dbReference type="Proteomes" id="UP000200980">
    <property type="component" value="Unassembled WGS sequence"/>
</dbReference>
<keyword evidence="23" id="KW-1185">Reference proteome</keyword>
<dbReference type="GO" id="GO:0071949">
    <property type="term" value="F:FAD binding"/>
    <property type="evidence" value="ECO:0007669"/>
    <property type="project" value="InterPro"/>
</dbReference>
<dbReference type="SUPFAM" id="SSF56176">
    <property type="entry name" value="FAD-binding/transporter-associated domain-like"/>
    <property type="match status" value="1"/>
</dbReference>
<evidence type="ECO:0000256" key="19">
    <source>
        <dbReference type="HAMAP-Rule" id="MF_00037"/>
    </source>
</evidence>
<evidence type="ECO:0000256" key="6">
    <source>
        <dbReference type="ARBA" id="ARBA00015188"/>
    </source>
</evidence>
<keyword evidence="16 19" id="KW-0961">Cell wall biogenesis/degradation</keyword>
<reference evidence="22 23" key="1">
    <citation type="journal article" date="2016" name="PLoS ONE">
        <title>Whole-Genome Sequence Analysis of Bombella intestini LMG 28161T, a Novel Acetic Acid Bacterium Isolated from the Crop of a Red-Tailed Bumble Bee, Bombus lapidarius.</title>
        <authorList>
            <person name="Li L."/>
            <person name="Illeghems K."/>
            <person name="Van Kerrebroeck S."/>
            <person name="Borremans W."/>
            <person name="Cleenwerck I."/>
            <person name="Smagghe G."/>
            <person name="De Vuyst L."/>
            <person name="Vandamme P."/>
        </authorList>
    </citation>
    <scope>NUCLEOTIDE SEQUENCE [LARGE SCALE GENOMIC DNA]</scope>
    <source>
        <strain evidence="22 23">R-52487</strain>
    </source>
</reference>
<dbReference type="NCBIfam" id="TIGR00179">
    <property type="entry name" value="murB"/>
    <property type="match status" value="1"/>
</dbReference>
<comment type="catalytic activity">
    <reaction evidence="18 19">
        <text>UDP-N-acetyl-alpha-D-muramate + NADP(+) = UDP-N-acetyl-3-O-(1-carboxyvinyl)-alpha-D-glucosamine + NADPH + H(+)</text>
        <dbReference type="Rhea" id="RHEA:12248"/>
        <dbReference type="ChEBI" id="CHEBI:15378"/>
        <dbReference type="ChEBI" id="CHEBI:57783"/>
        <dbReference type="ChEBI" id="CHEBI:58349"/>
        <dbReference type="ChEBI" id="CHEBI:68483"/>
        <dbReference type="ChEBI" id="CHEBI:70757"/>
        <dbReference type="EC" id="1.3.1.98"/>
    </reaction>
</comment>
<dbReference type="GO" id="GO:0008360">
    <property type="term" value="P:regulation of cell shape"/>
    <property type="evidence" value="ECO:0007669"/>
    <property type="project" value="UniProtKB-KW"/>
</dbReference>
<dbReference type="GO" id="GO:0005829">
    <property type="term" value="C:cytosol"/>
    <property type="evidence" value="ECO:0007669"/>
    <property type="project" value="TreeGrafter"/>
</dbReference>
<name>A0A1S8GS82_9PROT</name>
<comment type="cofactor">
    <cofactor evidence="1 19">
        <name>FAD</name>
        <dbReference type="ChEBI" id="CHEBI:57692"/>
    </cofactor>
</comment>
<dbReference type="HAMAP" id="MF_00037">
    <property type="entry name" value="MurB"/>
    <property type="match status" value="1"/>
</dbReference>
<evidence type="ECO:0000256" key="12">
    <source>
        <dbReference type="ARBA" id="ARBA00022960"/>
    </source>
</evidence>
<dbReference type="GO" id="GO:0009252">
    <property type="term" value="P:peptidoglycan biosynthetic process"/>
    <property type="evidence" value="ECO:0007669"/>
    <property type="project" value="UniProtKB-UniRule"/>
</dbReference>
<dbReference type="STRING" id="1539051.AL01_02860"/>
<dbReference type="EMBL" id="JATM01000001">
    <property type="protein sequence ID" value="OOL19906.1"/>
    <property type="molecule type" value="Genomic_DNA"/>
</dbReference>
<feature type="active site" evidence="19">
    <location>
        <position position="171"/>
    </location>
</feature>
<dbReference type="PANTHER" id="PTHR21071">
    <property type="entry name" value="UDP-N-ACETYLENOLPYRUVOYLGLUCOSAMINE REDUCTASE"/>
    <property type="match status" value="1"/>
</dbReference>
<gene>
    <name evidence="19" type="primary">murB</name>
    <name evidence="22" type="ORF">AL01_02860</name>
</gene>
<evidence type="ECO:0000256" key="13">
    <source>
        <dbReference type="ARBA" id="ARBA00022984"/>
    </source>
</evidence>
<dbReference type="InterPro" id="IPR011601">
    <property type="entry name" value="MurB_C"/>
</dbReference>
<dbReference type="Gene3D" id="3.30.43.10">
    <property type="entry name" value="Uridine Diphospho-n-acetylenolpyruvylglucosamine Reductase, domain 2"/>
    <property type="match status" value="1"/>
</dbReference>
<dbReference type="RefSeq" id="WP_077395711.1">
    <property type="nucleotide sequence ID" value="NZ_JATM01000001.1"/>
</dbReference>
<comment type="caution">
    <text evidence="22">The sequence shown here is derived from an EMBL/GenBank/DDBJ whole genome shotgun (WGS) entry which is preliminary data.</text>
</comment>